<dbReference type="Proteomes" id="UP001164761">
    <property type="component" value="Chromosome"/>
</dbReference>
<accession>A0ABY6ZLV5</accession>
<organism evidence="1 2">
    <name type="scientific">Alicyclobacillus fastidiosus</name>
    <dbReference type="NCBI Taxonomy" id="392011"/>
    <lineage>
        <taxon>Bacteria</taxon>
        <taxon>Bacillati</taxon>
        <taxon>Bacillota</taxon>
        <taxon>Bacilli</taxon>
        <taxon>Bacillales</taxon>
        <taxon>Alicyclobacillaceae</taxon>
        <taxon>Alicyclobacillus</taxon>
    </lineage>
</organism>
<evidence type="ECO:0000313" key="1">
    <source>
        <dbReference type="EMBL" id="WAH43578.1"/>
    </source>
</evidence>
<protein>
    <submittedName>
        <fullName evidence="1">Uncharacterized protein</fullName>
    </submittedName>
</protein>
<proteinExistence type="predicted"/>
<evidence type="ECO:0000313" key="2">
    <source>
        <dbReference type="Proteomes" id="UP001164761"/>
    </source>
</evidence>
<dbReference type="EMBL" id="CP104067">
    <property type="protein sequence ID" value="WAH43578.1"/>
    <property type="molecule type" value="Genomic_DNA"/>
</dbReference>
<name>A0ABY6ZLV5_9BACL</name>
<dbReference type="RefSeq" id="WP_268007458.1">
    <property type="nucleotide sequence ID" value="NZ_BSUT01000001.1"/>
</dbReference>
<keyword evidence="2" id="KW-1185">Reference proteome</keyword>
<gene>
    <name evidence="1" type="ORF">NZD89_09430</name>
</gene>
<reference evidence="1" key="1">
    <citation type="submission" date="2022-08" db="EMBL/GenBank/DDBJ databases">
        <title>Alicyclobacillus fastidiosus DSM 17978, complete genome.</title>
        <authorList>
            <person name="Wang Q."/>
            <person name="Cai R."/>
            <person name="Wang Z."/>
        </authorList>
    </citation>
    <scope>NUCLEOTIDE SEQUENCE</scope>
    <source>
        <strain evidence="1">DSM 17978</strain>
    </source>
</reference>
<sequence>MADCPEVILGSVSIPTEDYGKIQSVADQGRNLWRLSPIRTAQIVGSEHLGLSPTDVYTMVEQFIEPGSGLPHAVVRVKHGPCTFLVELYQPEKRGPKGIWIVDSVLTVER</sequence>